<dbReference type="Pfam" id="PF02656">
    <property type="entry name" value="DUF202"/>
    <property type="match status" value="1"/>
</dbReference>
<evidence type="ECO:0000313" key="7">
    <source>
        <dbReference type="EMBL" id="MXO48217.1"/>
    </source>
</evidence>
<evidence type="ECO:0000256" key="5">
    <source>
        <dbReference type="SAM" id="Phobius"/>
    </source>
</evidence>
<protein>
    <submittedName>
        <fullName evidence="7">DUF202 domain-containing protein</fullName>
    </submittedName>
</protein>
<proteinExistence type="predicted"/>
<evidence type="ECO:0000256" key="2">
    <source>
        <dbReference type="ARBA" id="ARBA00022692"/>
    </source>
</evidence>
<dbReference type="RefSeq" id="WP_160727757.1">
    <property type="nucleotide sequence ID" value="NZ_WTYC01000003.1"/>
</dbReference>
<keyword evidence="3 5" id="KW-1133">Transmembrane helix</keyword>
<sequence>MAQDDPPEDADKNTHWAEVRTDLAEDRNIMAMERTFAGWMRTAFAAIGIGLAFKAVFGDFDPPWLAKAIATLFILAGGWLAINAQRRACHTMKRLHSHKFDPIARPNFRLLAYSVAFGSVLLTAGLWILNDGTLDGG</sequence>
<evidence type="ECO:0000256" key="1">
    <source>
        <dbReference type="ARBA" id="ARBA00004127"/>
    </source>
</evidence>
<accession>A0A844XSJ7</accession>
<feature type="transmembrane region" description="Helical" evidence="5">
    <location>
        <begin position="64"/>
        <end position="84"/>
    </location>
</feature>
<name>A0A844XSJ7_9SPHN</name>
<evidence type="ECO:0000313" key="8">
    <source>
        <dbReference type="Proteomes" id="UP000448199"/>
    </source>
</evidence>
<keyword evidence="4 5" id="KW-0472">Membrane</keyword>
<gene>
    <name evidence="7" type="ORF">GRI69_08115</name>
</gene>
<comment type="subcellular location">
    <subcellularLocation>
        <location evidence="1">Endomembrane system</location>
        <topology evidence="1">Multi-pass membrane protein</topology>
    </subcellularLocation>
</comment>
<evidence type="ECO:0000256" key="3">
    <source>
        <dbReference type="ARBA" id="ARBA00022989"/>
    </source>
</evidence>
<evidence type="ECO:0000259" key="6">
    <source>
        <dbReference type="Pfam" id="PF02656"/>
    </source>
</evidence>
<dbReference type="EMBL" id="WTYC01000003">
    <property type="protein sequence ID" value="MXO48217.1"/>
    <property type="molecule type" value="Genomic_DNA"/>
</dbReference>
<keyword evidence="8" id="KW-1185">Reference proteome</keyword>
<dbReference type="Proteomes" id="UP000448199">
    <property type="component" value="Unassembled WGS sequence"/>
</dbReference>
<dbReference type="InterPro" id="IPR003807">
    <property type="entry name" value="DUF202"/>
</dbReference>
<comment type="caution">
    <text evidence="7">The sequence shown here is derived from an EMBL/GenBank/DDBJ whole genome shotgun (WGS) entry which is preliminary data.</text>
</comment>
<feature type="transmembrane region" description="Helical" evidence="5">
    <location>
        <begin position="36"/>
        <end position="58"/>
    </location>
</feature>
<feature type="domain" description="DUF202" evidence="6">
    <location>
        <begin position="27"/>
        <end position="93"/>
    </location>
</feature>
<dbReference type="GO" id="GO:0012505">
    <property type="term" value="C:endomembrane system"/>
    <property type="evidence" value="ECO:0007669"/>
    <property type="project" value="UniProtKB-SubCell"/>
</dbReference>
<dbReference type="AlphaFoldDB" id="A0A844XSJ7"/>
<dbReference type="OrthoDB" id="582337at2"/>
<reference evidence="7 8" key="1">
    <citation type="submission" date="2019-12" db="EMBL/GenBank/DDBJ databases">
        <title>Genomic-based taxomic classification of the family Erythrobacteraceae.</title>
        <authorList>
            <person name="Xu L."/>
        </authorList>
    </citation>
    <scope>NUCLEOTIDE SEQUENCE [LARGE SCALE GENOMIC DNA]</scope>
    <source>
        <strain evidence="7 8">DSM 17792</strain>
    </source>
</reference>
<organism evidence="7 8">
    <name type="scientific">Qipengyuania vulgaris</name>
    <dbReference type="NCBI Taxonomy" id="291985"/>
    <lineage>
        <taxon>Bacteria</taxon>
        <taxon>Pseudomonadati</taxon>
        <taxon>Pseudomonadota</taxon>
        <taxon>Alphaproteobacteria</taxon>
        <taxon>Sphingomonadales</taxon>
        <taxon>Erythrobacteraceae</taxon>
        <taxon>Qipengyuania</taxon>
    </lineage>
</organism>
<feature type="transmembrane region" description="Helical" evidence="5">
    <location>
        <begin position="110"/>
        <end position="129"/>
    </location>
</feature>
<keyword evidence="2 5" id="KW-0812">Transmembrane</keyword>
<evidence type="ECO:0000256" key="4">
    <source>
        <dbReference type="ARBA" id="ARBA00023136"/>
    </source>
</evidence>